<feature type="domain" description="Biotin carboxylation" evidence="6">
    <location>
        <begin position="1"/>
        <end position="105"/>
    </location>
</feature>
<dbReference type="SUPFAM" id="SSF52440">
    <property type="entry name" value="PreATP-grasp domain"/>
    <property type="match status" value="1"/>
</dbReference>
<evidence type="ECO:0000259" key="6">
    <source>
        <dbReference type="PROSITE" id="PS50979"/>
    </source>
</evidence>
<evidence type="ECO:0000256" key="3">
    <source>
        <dbReference type="ARBA" id="ARBA00022741"/>
    </source>
</evidence>
<accession>A0ABV2XK36</accession>
<dbReference type="InterPro" id="IPR005481">
    <property type="entry name" value="BC-like_N"/>
</dbReference>
<proteinExistence type="predicted"/>
<dbReference type="PANTHER" id="PTHR18866:SF33">
    <property type="entry name" value="METHYLCROTONOYL-COA CARBOXYLASE SUBUNIT ALPHA, MITOCHONDRIAL-RELATED"/>
    <property type="match status" value="1"/>
</dbReference>
<dbReference type="InterPro" id="IPR050856">
    <property type="entry name" value="Biotin_carboxylase_complex"/>
</dbReference>
<dbReference type="EC" id="6.3.4.14" evidence="1"/>
<protein>
    <recommendedName>
        <fullName evidence="1">biotin carboxylase</fullName>
        <ecNumber evidence="1">6.3.4.14</ecNumber>
    </recommendedName>
</protein>
<evidence type="ECO:0000256" key="2">
    <source>
        <dbReference type="ARBA" id="ARBA00022598"/>
    </source>
</evidence>
<keyword evidence="2" id="KW-0436">Ligase</keyword>
<organism evidence="7 8">
    <name type="scientific">Nocardia niwae</name>
    <dbReference type="NCBI Taxonomy" id="626084"/>
    <lineage>
        <taxon>Bacteria</taxon>
        <taxon>Bacillati</taxon>
        <taxon>Actinomycetota</taxon>
        <taxon>Actinomycetes</taxon>
        <taxon>Mycobacteriales</taxon>
        <taxon>Nocardiaceae</taxon>
        <taxon>Nocardia</taxon>
    </lineage>
</organism>
<dbReference type="InterPro" id="IPR011764">
    <property type="entry name" value="Biotin_carboxylation_dom"/>
</dbReference>
<dbReference type="InterPro" id="IPR016185">
    <property type="entry name" value="PreATP-grasp_dom_sf"/>
</dbReference>
<dbReference type="Pfam" id="PF00289">
    <property type="entry name" value="Biotin_carb_N"/>
    <property type="match status" value="1"/>
</dbReference>
<keyword evidence="5" id="KW-0092">Biotin</keyword>
<evidence type="ECO:0000256" key="1">
    <source>
        <dbReference type="ARBA" id="ARBA00013263"/>
    </source>
</evidence>
<gene>
    <name evidence="7" type="ORF">ABZ507_30955</name>
</gene>
<keyword evidence="4" id="KW-0067">ATP-binding</keyword>
<keyword evidence="8" id="KW-1185">Reference proteome</keyword>
<dbReference type="RefSeq" id="WP_357993517.1">
    <property type="nucleotide sequence ID" value="NZ_JBEYBR010000124.1"/>
</dbReference>
<keyword evidence="3" id="KW-0547">Nucleotide-binding</keyword>
<dbReference type="PANTHER" id="PTHR18866">
    <property type="entry name" value="CARBOXYLASE:PYRUVATE/ACETYL-COA/PROPIONYL-COA CARBOXYLASE"/>
    <property type="match status" value="1"/>
</dbReference>
<dbReference type="PROSITE" id="PS50979">
    <property type="entry name" value="BC"/>
    <property type="match status" value="1"/>
</dbReference>
<evidence type="ECO:0000256" key="5">
    <source>
        <dbReference type="ARBA" id="ARBA00023267"/>
    </source>
</evidence>
<sequence>MQVVVANRGEVAVRVVRTARERGWRTLAMHTAEERDALHVRLADDAVALPGVGAAAYLDVAAVVAAARKAGPGALVHPGYGFLSESAEFATACAVAALVFVGPSA</sequence>
<dbReference type="Gene3D" id="3.30.470.20">
    <property type="entry name" value="ATP-grasp fold, B domain"/>
    <property type="match status" value="1"/>
</dbReference>
<feature type="non-terminal residue" evidence="7">
    <location>
        <position position="105"/>
    </location>
</feature>
<dbReference type="Proteomes" id="UP001550535">
    <property type="component" value="Unassembled WGS sequence"/>
</dbReference>
<evidence type="ECO:0000256" key="4">
    <source>
        <dbReference type="ARBA" id="ARBA00022840"/>
    </source>
</evidence>
<dbReference type="EMBL" id="JBEYBR010000124">
    <property type="protein sequence ID" value="MEU2126237.1"/>
    <property type="molecule type" value="Genomic_DNA"/>
</dbReference>
<name>A0ABV2XK36_9NOCA</name>
<evidence type="ECO:0000313" key="8">
    <source>
        <dbReference type="Proteomes" id="UP001550535"/>
    </source>
</evidence>
<comment type="caution">
    <text evidence="7">The sequence shown here is derived from an EMBL/GenBank/DDBJ whole genome shotgun (WGS) entry which is preliminary data.</text>
</comment>
<evidence type="ECO:0000313" key="7">
    <source>
        <dbReference type="EMBL" id="MEU2126237.1"/>
    </source>
</evidence>
<reference evidence="7 8" key="1">
    <citation type="submission" date="2024-06" db="EMBL/GenBank/DDBJ databases">
        <title>The Natural Products Discovery Center: Release of the First 8490 Sequenced Strains for Exploring Actinobacteria Biosynthetic Diversity.</title>
        <authorList>
            <person name="Kalkreuter E."/>
            <person name="Kautsar S.A."/>
            <person name="Yang D."/>
            <person name="Bader C.D."/>
            <person name="Teijaro C.N."/>
            <person name="Fluegel L."/>
            <person name="Davis C.M."/>
            <person name="Simpson J.R."/>
            <person name="Lauterbach L."/>
            <person name="Steele A.D."/>
            <person name="Gui C."/>
            <person name="Meng S."/>
            <person name="Li G."/>
            <person name="Viehrig K."/>
            <person name="Ye F."/>
            <person name="Su P."/>
            <person name="Kiefer A.F."/>
            <person name="Nichols A."/>
            <person name="Cepeda A.J."/>
            <person name="Yan W."/>
            <person name="Fan B."/>
            <person name="Jiang Y."/>
            <person name="Adhikari A."/>
            <person name="Zheng C.-J."/>
            <person name="Schuster L."/>
            <person name="Cowan T.M."/>
            <person name="Smanski M.J."/>
            <person name="Chevrette M.G."/>
            <person name="De Carvalho L.P.S."/>
            <person name="Shen B."/>
        </authorList>
    </citation>
    <scope>NUCLEOTIDE SEQUENCE [LARGE SCALE GENOMIC DNA]</scope>
    <source>
        <strain evidence="7 8">NPDC019434</strain>
    </source>
</reference>